<evidence type="ECO:0000256" key="9">
    <source>
        <dbReference type="ARBA" id="ARBA00023225"/>
    </source>
</evidence>
<keyword evidence="13" id="KW-0966">Cell projection</keyword>
<dbReference type="GO" id="GO:0044781">
    <property type="term" value="P:bacterial-type flagellum organization"/>
    <property type="evidence" value="ECO:0007669"/>
    <property type="project" value="UniProtKB-KW"/>
</dbReference>
<comment type="similarity">
    <text evidence="3">Belongs to the FliH family.</text>
</comment>
<dbReference type="STRING" id="569.A6V27_07315"/>
<evidence type="ECO:0000259" key="12">
    <source>
        <dbReference type="Pfam" id="PF09811"/>
    </source>
</evidence>
<evidence type="ECO:0000259" key="11">
    <source>
        <dbReference type="Pfam" id="PF02108"/>
    </source>
</evidence>
<dbReference type="GO" id="GO:0005829">
    <property type="term" value="C:cytosol"/>
    <property type="evidence" value="ECO:0007669"/>
    <property type="project" value="TreeGrafter"/>
</dbReference>
<comment type="function">
    <text evidence="1">Needed for flagellar regrowth and assembly.</text>
</comment>
<dbReference type="PANTHER" id="PTHR34982">
    <property type="entry name" value="YOP PROTEINS TRANSLOCATION PROTEIN L"/>
    <property type="match status" value="1"/>
</dbReference>
<accession>A0A1C6Z4R8</accession>
<keyword evidence="5" id="KW-0813">Transport</keyword>
<dbReference type="InterPro" id="IPR051472">
    <property type="entry name" value="T3SS_Stator/FliH"/>
</dbReference>
<evidence type="ECO:0000256" key="7">
    <source>
        <dbReference type="ARBA" id="ARBA00022795"/>
    </source>
</evidence>
<dbReference type="InterPro" id="IPR000563">
    <property type="entry name" value="Flag_FliH"/>
</dbReference>
<dbReference type="AlphaFoldDB" id="A0A1C6Z4R8"/>
<keyword evidence="6" id="KW-0963">Cytoplasm</keyword>
<comment type="subcellular location">
    <subcellularLocation>
        <location evidence="2">Cytoplasm</location>
    </subcellularLocation>
</comment>
<evidence type="ECO:0000313" key="14">
    <source>
        <dbReference type="Proteomes" id="UP000094844"/>
    </source>
</evidence>
<evidence type="ECO:0000256" key="8">
    <source>
        <dbReference type="ARBA" id="ARBA00022927"/>
    </source>
</evidence>
<proteinExistence type="inferred from homology"/>
<feature type="region of interest" description="Disordered" evidence="10">
    <location>
        <begin position="1"/>
        <end position="43"/>
    </location>
</feature>
<dbReference type="Pfam" id="PF09811">
    <property type="entry name" value="Yae1_N"/>
    <property type="match status" value="1"/>
</dbReference>
<dbReference type="RefSeq" id="WP_072309798.1">
    <property type="nucleotide sequence ID" value="NZ_FMIQ01000064.1"/>
</dbReference>
<evidence type="ECO:0000256" key="10">
    <source>
        <dbReference type="SAM" id="MobiDB-lite"/>
    </source>
</evidence>
<keyword evidence="7" id="KW-1005">Bacterial flagellum biogenesis</keyword>
<evidence type="ECO:0000256" key="4">
    <source>
        <dbReference type="ARBA" id="ARBA00016507"/>
    </source>
</evidence>
<dbReference type="GO" id="GO:0003774">
    <property type="term" value="F:cytoskeletal motor activity"/>
    <property type="evidence" value="ECO:0007669"/>
    <property type="project" value="InterPro"/>
</dbReference>
<sequence length="259" mass="29126">MHKENQKSVFAPLNSRRSAARQSAVPRQHKFPPLRKSWQKANGLASESGDLMQALDPAEYQKQLMDGFQDGLNRGFAQGLEEGKEEGYQEGANTGFEEGMRKGFAEGKLAGKQQFIDAAEPLDSLTAQLQRYLDGYELRRREELLQLVEKVTRQVIRCELTLQPTQLLTLVEEALSSLPQIPEQLKVYLNPEEFRRISEAEPEKAREWGLCADADMAPGECRVVTDTSEMDVGCQHRLDQCMDVLQSSLLPDTADELVA</sequence>
<evidence type="ECO:0000256" key="5">
    <source>
        <dbReference type="ARBA" id="ARBA00022448"/>
    </source>
</evidence>
<organism evidence="13 14">
    <name type="scientific">Hafnia alvei</name>
    <dbReference type="NCBI Taxonomy" id="569"/>
    <lineage>
        <taxon>Bacteria</taxon>
        <taxon>Pseudomonadati</taxon>
        <taxon>Pseudomonadota</taxon>
        <taxon>Gammaproteobacteria</taxon>
        <taxon>Enterobacterales</taxon>
        <taxon>Hafniaceae</taxon>
        <taxon>Hafnia</taxon>
    </lineage>
</organism>
<keyword evidence="9" id="KW-1006">Bacterial flagellum protein export</keyword>
<feature type="domain" description="Flagellar assembly protein FliH/Type III secretion system HrpE" evidence="11">
    <location>
        <begin position="119"/>
        <end position="241"/>
    </location>
</feature>
<dbReference type="PANTHER" id="PTHR34982:SF1">
    <property type="entry name" value="FLAGELLAR ASSEMBLY PROTEIN FLIH"/>
    <property type="match status" value="1"/>
</dbReference>
<dbReference type="Proteomes" id="UP000094844">
    <property type="component" value="Unassembled WGS sequence"/>
</dbReference>
<dbReference type="Pfam" id="PF02108">
    <property type="entry name" value="FliH"/>
    <property type="match status" value="1"/>
</dbReference>
<keyword evidence="8" id="KW-0653">Protein transport</keyword>
<keyword evidence="13" id="KW-0282">Flagellum</keyword>
<dbReference type="GO" id="GO:0015031">
    <property type="term" value="P:protein transport"/>
    <property type="evidence" value="ECO:0007669"/>
    <property type="project" value="UniProtKB-KW"/>
</dbReference>
<dbReference type="NCBIfam" id="NF009925">
    <property type="entry name" value="PRK13386.1"/>
    <property type="match status" value="1"/>
</dbReference>
<dbReference type="EMBL" id="FMIQ01000064">
    <property type="protein sequence ID" value="SCM54054.1"/>
    <property type="molecule type" value="Genomic_DNA"/>
</dbReference>
<evidence type="ECO:0000256" key="1">
    <source>
        <dbReference type="ARBA" id="ARBA00003041"/>
    </source>
</evidence>
<evidence type="ECO:0000256" key="3">
    <source>
        <dbReference type="ARBA" id="ARBA00006602"/>
    </source>
</evidence>
<protein>
    <recommendedName>
        <fullName evidence="4">Flagellar assembly protein FliH</fullName>
    </recommendedName>
</protein>
<reference evidence="13 14" key="1">
    <citation type="submission" date="2016-09" db="EMBL/GenBank/DDBJ databases">
        <authorList>
            <person name="Capua I."/>
            <person name="De Benedictis P."/>
            <person name="Joannis T."/>
            <person name="Lombin L.H."/>
            <person name="Cattoli G."/>
        </authorList>
    </citation>
    <scope>NUCLEOTIDE SEQUENCE [LARGE SCALE GENOMIC DNA]</scope>
    <source>
        <strain evidence="13 14">GB001</strain>
    </source>
</reference>
<evidence type="ECO:0000313" key="13">
    <source>
        <dbReference type="EMBL" id="SCM54054.1"/>
    </source>
</evidence>
<name>A0A1C6Z4R8_HAFAL</name>
<gene>
    <name evidence="13" type="primary">fliH</name>
    <name evidence="13" type="ORF">BN1044_03552</name>
</gene>
<keyword evidence="13" id="KW-0969">Cilium</keyword>
<dbReference type="PRINTS" id="PR01003">
    <property type="entry name" value="FLGFLIH"/>
</dbReference>
<dbReference type="OrthoDB" id="6397640at2"/>
<dbReference type="InterPro" id="IPR019191">
    <property type="entry name" value="Essential_protein_Yae1_N"/>
</dbReference>
<feature type="domain" description="Essential protein Yae1 N-terminal" evidence="12">
    <location>
        <begin position="67"/>
        <end position="105"/>
    </location>
</feature>
<dbReference type="InterPro" id="IPR018035">
    <property type="entry name" value="Flagellar_FliH/T3SS_HrpE"/>
</dbReference>
<evidence type="ECO:0000256" key="6">
    <source>
        <dbReference type="ARBA" id="ARBA00022490"/>
    </source>
</evidence>
<evidence type="ECO:0000256" key="2">
    <source>
        <dbReference type="ARBA" id="ARBA00004496"/>
    </source>
</evidence>
<dbReference type="GO" id="GO:0009288">
    <property type="term" value="C:bacterial-type flagellum"/>
    <property type="evidence" value="ECO:0007669"/>
    <property type="project" value="InterPro"/>
</dbReference>
<dbReference type="GO" id="GO:0071973">
    <property type="term" value="P:bacterial-type flagellum-dependent cell motility"/>
    <property type="evidence" value="ECO:0007669"/>
    <property type="project" value="InterPro"/>
</dbReference>